<accession>A0A0M3HKH3</accession>
<reference evidence="2" key="1">
    <citation type="submission" date="2017-02" db="UniProtKB">
        <authorList>
            <consortium name="WormBaseParasite"/>
        </authorList>
    </citation>
    <scope>IDENTIFICATION</scope>
</reference>
<dbReference type="Proteomes" id="UP000036681">
    <property type="component" value="Unplaced"/>
</dbReference>
<evidence type="ECO:0000313" key="2">
    <source>
        <dbReference type="WBParaSite" id="ALUE_0000201801-mRNA-1"/>
    </source>
</evidence>
<sequence length="68" mass="7661">MQIRSGRVPIEPFSPILTKSEKPSIVLKPRRLTMRWQKSLAFVDESTSIASSLPSGKNALWKICVVFC</sequence>
<protein>
    <submittedName>
        <fullName evidence="2">Uncharacterized protein</fullName>
    </submittedName>
</protein>
<evidence type="ECO:0000313" key="1">
    <source>
        <dbReference type="Proteomes" id="UP000036681"/>
    </source>
</evidence>
<organism evidence="1 2">
    <name type="scientific">Ascaris lumbricoides</name>
    <name type="common">Giant roundworm</name>
    <dbReference type="NCBI Taxonomy" id="6252"/>
    <lineage>
        <taxon>Eukaryota</taxon>
        <taxon>Metazoa</taxon>
        <taxon>Ecdysozoa</taxon>
        <taxon>Nematoda</taxon>
        <taxon>Chromadorea</taxon>
        <taxon>Rhabditida</taxon>
        <taxon>Spirurina</taxon>
        <taxon>Ascaridomorpha</taxon>
        <taxon>Ascaridoidea</taxon>
        <taxon>Ascarididae</taxon>
        <taxon>Ascaris</taxon>
    </lineage>
</organism>
<name>A0A0M3HKH3_ASCLU</name>
<keyword evidence="1" id="KW-1185">Reference proteome</keyword>
<dbReference type="WBParaSite" id="ALUE_0000201801-mRNA-1">
    <property type="protein sequence ID" value="ALUE_0000201801-mRNA-1"/>
    <property type="gene ID" value="ALUE_0000201801"/>
</dbReference>
<dbReference type="AlphaFoldDB" id="A0A0M3HKH3"/>
<proteinExistence type="predicted"/>